<feature type="chain" id="PRO_5043976990" evidence="1">
    <location>
        <begin position="24"/>
        <end position="141"/>
    </location>
</feature>
<feature type="signal peptide" evidence="1">
    <location>
        <begin position="1"/>
        <end position="23"/>
    </location>
</feature>
<evidence type="ECO:0000256" key="1">
    <source>
        <dbReference type="SAM" id="SignalP"/>
    </source>
</evidence>
<comment type="caution">
    <text evidence="2">The sequence shown here is derived from an EMBL/GenBank/DDBJ whole genome shotgun (WGS) entry which is preliminary data.</text>
</comment>
<organism evidence="2 3">
    <name type="scientific">Meganyctiphanes norvegica</name>
    <name type="common">Northern krill</name>
    <name type="synonym">Thysanopoda norvegica</name>
    <dbReference type="NCBI Taxonomy" id="48144"/>
    <lineage>
        <taxon>Eukaryota</taxon>
        <taxon>Metazoa</taxon>
        <taxon>Ecdysozoa</taxon>
        <taxon>Arthropoda</taxon>
        <taxon>Crustacea</taxon>
        <taxon>Multicrustacea</taxon>
        <taxon>Malacostraca</taxon>
        <taxon>Eumalacostraca</taxon>
        <taxon>Eucarida</taxon>
        <taxon>Euphausiacea</taxon>
        <taxon>Euphausiidae</taxon>
        <taxon>Meganyctiphanes</taxon>
    </lineage>
</organism>
<keyword evidence="1" id="KW-0732">Signal</keyword>
<dbReference type="Gene3D" id="3.40.50.1820">
    <property type="entry name" value="alpha/beta hydrolase"/>
    <property type="match status" value="1"/>
</dbReference>
<proteinExistence type="predicted"/>
<keyword evidence="3" id="KW-1185">Reference proteome</keyword>
<dbReference type="InterPro" id="IPR029058">
    <property type="entry name" value="AB_hydrolase_fold"/>
</dbReference>
<feature type="non-terminal residue" evidence="2">
    <location>
        <position position="141"/>
    </location>
</feature>
<evidence type="ECO:0000313" key="3">
    <source>
        <dbReference type="Proteomes" id="UP001497623"/>
    </source>
</evidence>
<evidence type="ECO:0000313" key="2">
    <source>
        <dbReference type="EMBL" id="CAL4120471.1"/>
    </source>
</evidence>
<dbReference type="Proteomes" id="UP001497623">
    <property type="component" value="Unassembled WGS sequence"/>
</dbReference>
<accession>A0AAV2RAV4</accession>
<sequence>MKRIKLLPLVLSLFLNFIFSSVSMEISDSNSMQERRLDDNVSHLNNFGTIKRSGEVLEENLNSLVVQGNQNNTGLAVLEKCYGIYGCYRIDQPFLSLARPLNVFPQDPKEITPNLCLYTRTNPTDCQVTCINHKNASTPCP</sequence>
<dbReference type="AlphaFoldDB" id="A0AAV2RAV4"/>
<protein>
    <submittedName>
        <fullName evidence="2">Uncharacterized protein</fullName>
    </submittedName>
</protein>
<reference evidence="2 3" key="1">
    <citation type="submission" date="2024-05" db="EMBL/GenBank/DDBJ databases">
        <authorList>
            <person name="Wallberg A."/>
        </authorList>
    </citation>
    <scope>NUCLEOTIDE SEQUENCE [LARGE SCALE GENOMIC DNA]</scope>
</reference>
<gene>
    <name evidence="2" type="ORF">MNOR_LOCUS22051</name>
</gene>
<dbReference type="EMBL" id="CAXKWB010018235">
    <property type="protein sequence ID" value="CAL4120471.1"/>
    <property type="molecule type" value="Genomic_DNA"/>
</dbReference>
<name>A0AAV2RAV4_MEGNR</name>